<dbReference type="EMBL" id="KN824323">
    <property type="protein sequence ID" value="KIM24500.1"/>
    <property type="molecule type" value="Genomic_DNA"/>
</dbReference>
<dbReference type="AlphaFoldDB" id="A0A0C3AIN9"/>
<gene>
    <name evidence="1" type="ORF">M408DRAFT_317488</name>
</gene>
<evidence type="ECO:0000313" key="2">
    <source>
        <dbReference type="Proteomes" id="UP000054097"/>
    </source>
</evidence>
<keyword evidence="2" id="KW-1185">Reference proteome</keyword>
<name>A0A0C3AIN9_SERVB</name>
<reference evidence="1 2" key="1">
    <citation type="submission" date="2014-04" db="EMBL/GenBank/DDBJ databases">
        <authorList>
            <consortium name="DOE Joint Genome Institute"/>
            <person name="Kuo A."/>
            <person name="Zuccaro A."/>
            <person name="Kohler A."/>
            <person name="Nagy L.G."/>
            <person name="Floudas D."/>
            <person name="Copeland A."/>
            <person name="Barry K.W."/>
            <person name="Cichocki N."/>
            <person name="Veneault-Fourrey C."/>
            <person name="LaButti K."/>
            <person name="Lindquist E.A."/>
            <person name="Lipzen A."/>
            <person name="Lundell T."/>
            <person name="Morin E."/>
            <person name="Murat C."/>
            <person name="Sun H."/>
            <person name="Tunlid A."/>
            <person name="Henrissat B."/>
            <person name="Grigoriev I.V."/>
            <person name="Hibbett D.S."/>
            <person name="Martin F."/>
            <person name="Nordberg H.P."/>
            <person name="Cantor M.N."/>
            <person name="Hua S.X."/>
        </authorList>
    </citation>
    <scope>NUCLEOTIDE SEQUENCE [LARGE SCALE GENOMIC DNA]</scope>
    <source>
        <strain evidence="1 2">MAFF 305830</strain>
    </source>
</reference>
<dbReference type="HOGENOM" id="CLU_725968_0_0_1"/>
<dbReference type="Proteomes" id="UP000054097">
    <property type="component" value="Unassembled WGS sequence"/>
</dbReference>
<proteinExistence type="predicted"/>
<accession>A0A0C3AIN9</accession>
<reference evidence="2" key="2">
    <citation type="submission" date="2015-01" db="EMBL/GenBank/DDBJ databases">
        <title>Evolutionary Origins and Diversification of the Mycorrhizal Mutualists.</title>
        <authorList>
            <consortium name="DOE Joint Genome Institute"/>
            <consortium name="Mycorrhizal Genomics Consortium"/>
            <person name="Kohler A."/>
            <person name="Kuo A."/>
            <person name="Nagy L.G."/>
            <person name="Floudas D."/>
            <person name="Copeland A."/>
            <person name="Barry K.W."/>
            <person name="Cichocki N."/>
            <person name="Veneault-Fourrey C."/>
            <person name="LaButti K."/>
            <person name="Lindquist E.A."/>
            <person name="Lipzen A."/>
            <person name="Lundell T."/>
            <person name="Morin E."/>
            <person name="Murat C."/>
            <person name="Riley R."/>
            <person name="Ohm R."/>
            <person name="Sun H."/>
            <person name="Tunlid A."/>
            <person name="Henrissat B."/>
            <person name="Grigoriev I.V."/>
            <person name="Hibbett D.S."/>
            <person name="Martin F."/>
        </authorList>
    </citation>
    <scope>NUCLEOTIDE SEQUENCE [LARGE SCALE GENOMIC DNA]</scope>
    <source>
        <strain evidence="2">MAFF 305830</strain>
    </source>
</reference>
<evidence type="ECO:0000313" key="1">
    <source>
        <dbReference type="EMBL" id="KIM24500.1"/>
    </source>
</evidence>
<protein>
    <submittedName>
        <fullName evidence="1">Uncharacterized protein</fullName>
    </submittedName>
</protein>
<organism evidence="1 2">
    <name type="scientific">Serendipita vermifera MAFF 305830</name>
    <dbReference type="NCBI Taxonomy" id="933852"/>
    <lineage>
        <taxon>Eukaryota</taxon>
        <taxon>Fungi</taxon>
        <taxon>Dikarya</taxon>
        <taxon>Basidiomycota</taxon>
        <taxon>Agaricomycotina</taxon>
        <taxon>Agaricomycetes</taxon>
        <taxon>Sebacinales</taxon>
        <taxon>Serendipitaceae</taxon>
        <taxon>Serendipita</taxon>
    </lineage>
</organism>
<sequence>MTTGFPNEVLLKIVNEIPSGPTKAFTKERNILAFQLANKQCFVTGAYSHTYDDEMLDMIQLYNLAETETFETEASELSQQNPSTQHQRFNTTKALILLCSLPRLQSLYLTLRSDASHLMARFGSLAGHYSPNLRVIMAEVSKANGPNLVRNLSPLFFLPSVEKIVLRITYSVDVGEISTETETGTPRTSTIQKIVIWGSDVDANSLKALLRLPQGLTHFSYNDIGSFSYRFKPLPSMKLALDFVQDTLAVLSITCRDTEGFIQAYPSLNLHTFTMLKKVALPIELLLGFSPRNAEPLTSFIPNSLMIFYPRLAPSIGNFWDQATLTIALKDLLLSKDANTFPELAFIGIADGDGSTLLHDLAQSKNVVLEQDLNPLVSPFM</sequence>